<dbReference type="InterPro" id="IPR051457">
    <property type="entry name" value="2-oxoacid:Fd_oxidoreductase"/>
</dbReference>
<dbReference type="Pfam" id="PF02775">
    <property type="entry name" value="TPP_enzyme_C"/>
    <property type="match status" value="1"/>
</dbReference>
<keyword evidence="1" id="KW-0560">Oxidoreductase</keyword>
<dbReference type="PROSITE" id="PS51379">
    <property type="entry name" value="4FE4S_FER_2"/>
    <property type="match status" value="1"/>
</dbReference>
<dbReference type="InterPro" id="IPR002880">
    <property type="entry name" value="Pyrv_Fd/Flavodoxin_OxRdtase_N"/>
</dbReference>
<dbReference type="CDD" id="cd07034">
    <property type="entry name" value="TPP_PYR_PFOR_IOR-alpha_like"/>
    <property type="match status" value="1"/>
</dbReference>
<dbReference type="Proteomes" id="UP001174908">
    <property type="component" value="Unassembled WGS sequence"/>
</dbReference>
<gene>
    <name evidence="3" type="ORF">QTH91_09315</name>
</gene>
<dbReference type="InterPro" id="IPR011766">
    <property type="entry name" value="TPP_enzyme_TPP-bd"/>
</dbReference>
<dbReference type="NCBIfam" id="NF009588">
    <property type="entry name" value="PRK13029.1"/>
    <property type="match status" value="1"/>
</dbReference>
<dbReference type="PANTHER" id="PTHR48084">
    <property type="entry name" value="2-OXOGLUTARATE OXIDOREDUCTASE SUBUNIT KORB-RELATED"/>
    <property type="match status" value="1"/>
</dbReference>
<feature type="domain" description="4Fe-4S ferredoxin-type" evidence="2">
    <location>
        <begin position="669"/>
        <end position="701"/>
    </location>
</feature>
<dbReference type="NCBIfam" id="NF009589">
    <property type="entry name" value="PRK13030.1"/>
    <property type="match status" value="1"/>
</dbReference>
<proteinExistence type="predicted"/>
<dbReference type="SUPFAM" id="SSF52518">
    <property type="entry name" value="Thiamin diphosphate-binding fold (THDP-binding)"/>
    <property type="match status" value="2"/>
</dbReference>
<dbReference type="Pfam" id="PF20169">
    <property type="entry name" value="DUF6537"/>
    <property type="match status" value="1"/>
</dbReference>
<dbReference type="SUPFAM" id="SSF53323">
    <property type="entry name" value="Pyruvate-ferredoxin oxidoreductase, PFOR, domain III"/>
    <property type="match status" value="1"/>
</dbReference>
<dbReference type="Pfam" id="PF01558">
    <property type="entry name" value="POR"/>
    <property type="match status" value="1"/>
</dbReference>
<dbReference type="InterPro" id="IPR002869">
    <property type="entry name" value="Pyrv_flavodox_OxRed_cen"/>
</dbReference>
<dbReference type="Gene3D" id="3.40.50.970">
    <property type="match status" value="1"/>
</dbReference>
<dbReference type="PANTHER" id="PTHR48084:SF3">
    <property type="entry name" value="SUBUNIT OF PYRUVATE:FLAVODOXIN OXIDOREDUCTASE"/>
    <property type="match status" value="1"/>
</dbReference>
<dbReference type="Gene3D" id="3.40.920.10">
    <property type="entry name" value="Pyruvate-ferredoxin oxidoreductase, PFOR, domain III"/>
    <property type="match status" value="1"/>
</dbReference>
<sequence length="1204" mass="131877">MNAPLPEHIRKALETVTLDDKYSLDYGRAFMSGVQALVKLPMLQRLRDQQAGKNTAGFVSGYRGSPLGGYDQALWKASKYLKAQNIVFQPGVNEELAATALWGTQQMGFAPPGSNKFDGVFGIWYGKGPGVDRCSDVFKHANMAGTTPWGGVIAVAGDDHISKSSTAAHQSDHIFKACGTPVFFPTNVQEILDLGIHAFAMSRFAGLWSGMKTIQEIVESSATAMIDPERVEIVIPTDFQMPEGGLHIRWPDHALEQEARLMHYKWYAALAYVRANRLNHNVIEGPNDRFGIMASGKAYNDTRQALLDLGLSDADCRQLGIRVHKVAVVWPLEAQLTRDFATGLQEILVVEEKRQVIEYQLKEELYNWRADVRPNVLGKFSEPEGDFSGGEWSMPNPTANTLLRANADLNPAIIARAIVQRLKKNGVLVPGSDMAARVDAQMAILDAKERSMQTLQVGGVNEGRQPWFCSGCPHNTSTVVPEGSRAMAGIGCHFMATWMDRQTIGFTQMGGEGVPWVGQQPFSNEKHVFANLGDGTYFHSGLLAIRQSIAAGVNITYKILYNDAVAMTGGQQVGERPEGHSVLQIAESLHAEGAKKVVVVTDEPEKYEDVKIPGAYEGKEVAVRHRDELDAIQREFREIEGTTAIIYDQTCATEKRRRRKRGTMVDPAVRVVINEAVCEGCGDCSVQSNCLSVEPLETEFGRKRTINQSSCNKDMSCLKGFCPSFITVEGGTLKKKSKAKVPAPAGLGPLPEPTLPALAAHQVWGTVVAGVGGTGVITIGQLLGMAAHIEGKGIVTQDAAGLAQKGGATWSHVLIGNSQDDIRTTRVGTAAADLVLACDPLVAVNAETLARMREGRTHVALNVHGSPTAAFVRNANWSNPQEQCASELARAVGESGLGQFDADRLATALMGDAIYVNPMILGYAWQKGWLPLALESLMRAIELNAVAVDNNKAAFEWGRRAAHDPASLERLVSPGQVIEFKKRETLQSLVARRVEFLTGYQNRKYAEQYREFVERVRDAEQAATGKSTLAEAVARYLFKLMAYKDEYEVARLHADPAFLERVAGMFEGEMGKDFKLNYHLAPPLTAQRNAKGELVKSKFGPSMLTGFKWLARLKGLRGGALDVFGRNEERKIERALIEEYRASIEEVLRGLNGENHALAVEIASLPEQIRGYGHVKDRNLAAARTRWQALLQKWRDPQGVRAAA</sequence>
<name>A0ABT7N9Q6_9BURK</name>
<dbReference type="CDD" id="cd02008">
    <property type="entry name" value="TPP_IOR_alpha"/>
    <property type="match status" value="1"/>
</dbReference>
<evidence type="ECO:0000313" key="3">
    <source>
        <dbReference type="EMBL" id="MDM0044678.1"/>
    </source>
</evidence>
<protein>
    <submittedName>
        <fullName evidence="3">Indolepyruvate ferredoxin oxidoreductase family protein</fullName>
    </submittedName>
</protein>
<dbReference type="EMBL" id="JASZYV010000002">
    <property type="protein sequence ID" value="MDM0044678.1"/>
    <property type="molecule type" value="Genomic_DNA"/>
</dbReference>
<reference evidence="3" key="1">
    <citation type="submission" date="2023-06" db="EMBL/GenBank/DDBJ databases">
        <authorList>
            <person name="Jiang Y."/>
            <person name="Liu Q."/>
        </authorList>
    </citation>
    <scope>NUCLEOTIDE SEQUENCE</scope>
    <source>
        <strain evidence="3">CGMCC 1.12089</strain>
    </source>
</reference>
<dbReference type="InterPro" id="IPR017896">
    <property type="entry name" value="4Fe4S_Fe-S-bd"/>
</dbReference>
<dbReference type="RefSeq" id="WP_286659797.1">
    <property type="nucleotide sequence ID" value="NZ_JASZYV010000002.1"/>
</dbReference>
<dbReference type="InterPro" id="IPR046667">
    <property type="entry name" value="DUF6537"/>
</dbReference>
<organism evidence="3 4">
    <name type="scientific">Variovorax dokdonensis</name>
    <dbReference type="NCBI Taxonomy" id="344883"/>
    <lineage>
        <taxon>Bacteria</taxon>
        <taxon>Pseudomonadati</taxon>
        <taxon>Pseudomonadota</taxon>
        <taxon>Betaproteobacteria</taxon>
        <taxon>Burkholderiales</taxon>
        <taxon>Comamonadaceae</taxon>
        <taxon>Variovorax</taxon>
    </lineage>
</organism>
<evidence type="ECO:0000256" key="1">
    <source>
        <dbReference type="ARBA" id="ARBA00023002"/>
    </source>
</evidence>
<dbReference type="InterPro" id="IPR019752">
    <property type="entry name" value="Pyrv/ketoisovalerate_OxRed_cat"/>
</dbReference>
<evidence type="ECO:0000313" key="4">
    <source>
        <dbReference type="Proteomes" id="UP001174908"/>
    </source>
</evidence>
<dbReference type="InterPro" id="IPR029061">
    <property type="entry name" value="THDP-binding"/>
</dbReference>
<accession>A0ABT7N9Q6</accession>
<keyword evidence="4" id="KW-1185">Reference proteome</keyword>
<evidence type="ECO:0000259" key="2">
    <source>
        <dbReference type="PROSITE" id="PS51379"/>
    </source>
</evidence>
<comment type="caution">
    <text evidence="3">The sequence shown here is derived from an EMBL/GenBank/DDBJ whole genome shotgun (WGS) entry which is preliminary data.</text>
</comment>